<evidence type="ECO:0000256" key="5">
    <source>
        <dbReference type="ARBA" id="ARBA00022989"/>
    </source>
</evidence>
<accession>A0A7F8RP28</accession>
<dbReference type="InterPro" id="IPR055095">
    <property type="entry name" value="NUP210_Ig_C"/>
</dbReference>
<dbReference type="Pfam" id="PF24935">
    <property type="entry name" value="Ig_NUP210_6th"/>
    <property type="match status" value="1"/>
</dbReference>
<feature type="compositionally biased region" description="Pro residues" evidence="9">
    <location>
        <begin position="1714"/>
        <end position="1724"/>
    </location>
</feature>
<dbReference type="Pfam" id="PF22962">
    <property type="entry name" value="Ig_NUP210_7th"/>
    <property type="match status" value="1"/>
</dbReference>
<feature type="transmembrane region" description="Helical" evidence="10">
    <location>
        <begin position="1663"/>
        <end position="1682"/>
    </location>
</feature>
<dbReference type="PANTHER" id="PTHR23019">
    <property type="entry name" value="NUCLEAR PORE MEMBRANE GLYCOPROTEIN GP210-RELATED"/>
    <property type="match status" value="1"/>
</dbReference>
<dbReference type="Pfam" id="PF02368">
    <property type="entry name" value="Big_2"/>
    <property type="match status" value="1"/>
</dbReference>
<dbReference type="Pfam" id="PF22957">
    <property type="entry name" value="NUP210_Ig"/>
    <property type="match status" value="1"/>
</dbReference>
<comment type="similarity">
    <text evidence="2">Belongs to the NUP210 family.</text>
</comment>
<evidence type="ECO:0000256" key="9">
    <source>
        <dbReference type="SAM" id="MobiDB-lite"/>
    </source>
</evidence>
<keyword evidence="3 10" id="KW-0812">Transmembrane</keyword>
<dbReference type="InterPro" id="IPR056898">
    <property type="entry name" value="Ig_NUP210_6th"/>
</dbReference>
<keyword evidence="12" id="KW-1185">Reference proteome</keyword>
<dbReference type="GO" id="GO:0031965">
    <property type="term" value="C:nuclear membrane"/>
    <property type="evidence" value="ECO:0007669"/>
    <property type="project" value="UniProtKB-SubCell"/>
</dbReference>
<dbReference type="GeneID" id="102747794"/>
<dbReference type="InterPro" id="IPR056897">
    <property type="entry name" value="Ig_NUP210_4th"/>
</dbReference>
<dbReference type="InterPro" id="IPR056899">
    <property type="entry name" value="Ig_NUP210_9th"/>
</dbReference>
<dbReference type="SUPFAM" id="SSF49373">
    <property type="entry name" value="Invasin/intimin cell-adhesion fragments"/>
    <property type="match status" value="2"/>
</dbReference>
<dbReference type="InterPro" id="IPR045197">
    <property type="entry name" value="NUP210-like"/>
</dbReference>
<dbReference type="CTD" id="91181"/>
<keyword evidence="8" id="KW-0539">Nucleus</keyword>
<keyword evidence="4" id="KW-0732">Signal</keyword>
<evidence type="ECO:0000256" key="4">
    <source>
        <dbReference type="ARBA" id="ARBA00022729"/>
    </source>
</evidence>
<dbReference type="Pfam" id="PF26183">
    <property type="entry name" value="Ig_NUP210_14th"/>
    <property type="match status" value="1"/>
</dbReference>
<organism evidence="12 13">
    <name type="scientific">Leptonychotes weddellii</name>
    <name type="common">Weddell seal</name>
    <name type="synonym">Otaria weddellii</name>
    <dbReference type="NCBI Taxonomy" id="9713"/>
    <lineage>
        <taxon>Eukaryota</taxon>
        <taxon>Metazoa</taxon>
        <taxon>Chordata</taxon>
        <taxon>Craniata</taxon>
        <taxon>Vertebrata</taxon>
        <taxon>Euteleostomi</taxon>
        <taxon>Mammalia</taxon>
        <taxon>Eutheria</taxon>
        <taxon>Laurasiatheria</taxon>
        <taxon>Carnivora</taxon>
        <taxon>Caniformia</taxon>
        <taxon>Pinnipedia</taxon>
        <taxon>Phocidae</taxon>
        <taxon>Monachinae</taxon>
        <taxon>Lobodontini</taxon>
        <taxon>Leptonychotes</taxon>
    </lineage>
</organism>
<keyword evidence="5 10" id="KW-1133">Transmembrane helix</keyword>
<dbReference type="Pfam" id="PF26184">
    <property type="entry name" value="Ig_NUP210_8th"/>
    <property type="match status" value="1"/>
</dbReference>
<reference evidence="13" key="1">
    <citation type="submission" date="2025-08" db="UniProtKB">
        <authorList>
            <consortium name="RefSeq"/>
        </authorList>
    </citation>
    <scope>IDENTIFICATION</scope>
    <source>
        <tissue evidence="13">Liver</tissue>
    </source>
</reference>
<dbReference type="GO" id="GO:0005643">
    <property type="term" value="C:nuclear pore"/>
    <property type="evidence" value="ECO:0007669"/>
    <property type="project" value="TreeGrafter"/>
</dbReference>
<dbReference type="InterPro" id="IPR055098">
    <property type="entry name" value="Ig_NUP210_3rd"/>
</dbReference>
<evidence type="ECO:0000256" key="1">
    <source>
        <dbReference type="ARBA" id="ARBA00004590"/>
    </source>
</evidence>
<dbReference type="Pfam" id="PF22959">
    <property type="entry name" value="Ig_NUP210_15th"/>
    <property type="match status" value="1"/>
</dbReference>
<feature type="domain" description="BIG2" evidence="11">
    <location>
        <begin position="1019"/>
        <end position="1094"/>
    </location>
</feature>
<evidence type="ECO:0000313" key="13">
    <source>
        <dbReference type="RefSeq" id="XP_030895207.1"/>
    </source>
</evidence>
<proteinExistence type="inferred from homology"/>
<sequence>MTGFGAPRLPRGRPFVGWPAPGVALLLQCWLGALANKLNVPQVLLPFGREPGRVPFLLEAQRGCYTWHSTHHDAVTVEPLYENGTLCSQKAMLIAESTQPIRLSSIILAREIVTDHELRCDVKVDVIDSIEIISRTRELYVDDSPLELMVRALDAEGNTFSSLAGMMFEWSIAQDNETKVAAALIRLLVLENIFLIPSHDIYLLVGAYIKYRVAKMVQGRMTEVGFPLEHYTLELQDHRVACNWSLSGKVALLDEKRAMVTAVQLGQTNLVFVHKNVHMRSVSGLPNCTIYVVEPGFLDFTVQPGDRWSLEVGQVYVITVEVFDRSSTKVYISDNLRIMYQFLREYFEEQLTTVNGSYHVVKALKSGVVVINASLTSIIYQNKNIQPIKFPIIHQQEVKIYFPIKLTPNFLAFPHHPMGILYRYKVQVEGGSGNFTWTSSNETVAMVTTKGVVTAGQVRGNSTVLARDVQNPFRYGEIKIYVLKLNKMELLPFHADVEIGQIIEIPIAMYHVKENKEVIMFTDCSHLLLDLNMDKQGVFTLLKEGVQRPGPTHCSSIHIAAKSLGHTLVTVSVTESEEYLESSATFAAYEPLKAVNPVEVALVTWQSVKEMVFEGGPRPWILEPSRFFLELSMEKTEKIELTQVRLPAKRKQNQYIYRALCLDLGEQALTFRIGNHPGVLNPSPAVEAVQVRFMCAHPASMSVTPVYRVPAGAQLCPLPQHNKQLIPVSSLRDTVLELAVFDQHRRKFDNFSSLMLEWKSSNETLAHFENYNSVEMVAKDDGSGQTRLHGHQVLKVHQLKGTVLIGVNFVGYSEKKSPEKLSNLPRSAAVELLLVDDVTVLPENATIYNHPDVKEIFSLVEGSGYFLVNSSEQDIVTVTYMEAESSVQLVPVHPGFFTLEVYDLCLAFLGPAVAYLRVSDMQELELDLIDKVEIGKTVLVTVRVLGSSKRPFRNKYFRNMELKLQLASAIVTLTLMEEQDEYSENYILRAVSIGQTTLVAIARDKMGRKFTSAPRQIEVFPPFRLVPEKMTLIPTNMMQVMSEGGPQPQSIIHFSISNQTVAVVNRRGQVTGKVVGTAVVHGTIQTVNEDTGKVIVFSQDEVHIEVVQLRAVRILAAATRLIAATEMPVYVMGVTSTQTPFSFSNANPGLTFHWSMSKRDVLDLVPRHSEVFLQLPVENNFAMVVHTKAAGRTSIKVTVRRMNSSSGQLEGNLLELSDEVQILVFEKLQLFFPECQPEQILMPMNSQLRLHTNREGAAFVSSRVLKCFPNSSVIEEDGEGLLKAGSIAGTAVLEVTSIEPFGVNQTTITGVQVAPVTYVRMSSQPKLYAAHGRTLPAFPVGMSLTFVVQFYNSIGEKFHTHNTQLHLALNRDDLLLIGPGNRNYTYVAQAVNTGVTLLGIWDRRHPGVADYVPVAVEHAIEPDTQLTFVGDVICFRTHLLNHNGSCTPSQALAITTILLPETLVLCHVQFSNTLLDIPASKIFHVHAGFSMEKGVYVCLIKVRPQSEELLQALSVADTSVYGWATLVSERNKNGMQRILIPFIPAFYINQSELILSHRQDIGEIRVLGVDRVLEKLEVFPSSPVLVVSGHRQSSLTPGLAVYPVRAVNFTSLQQMASPIFINISCELTSQSEAVLVRALKDKSGADQCEDSGILQKFLGSHQAILFTLFTVLASTAFIFLAYNAFLNKIQTVPVVYVPTLGTPQPGSYTSTTRSPPPFMSPQPPAGQRRLQHWLWSVRH</sequence>
<comment type="subcellular location">
    <subcellularLocation>
        <location evidence="1">Nucleus membrane</location>
        <topology evidence="1">Single-pass membrane protein</topology>
    </subcellularLocation>
</comment>
<evidence type="ECO:0000256" key="7">
    <source>
        <dbReference type="ARBA" id="ARBA00023180"/>
    </source>
</evidence>
<dbReference type="Proteomes" id="UP000245341">
    <property type="component" value="Unplaced"/>
</dbReference>
<evidence type="ECO:0000256" key="8">
    <source>
        <dbReference type="ARBA" id="ARBA00023242"/>
    </source>
</evidence>
<dbReference type="Gene3D" id="2.60.40.1080">
    <property type="match status" value="1"/>
</dbReference>
<dbReference type="InterPro" id="IPR055096">
    <property type="entry name" value="Ig_NUP210_1st"/>
</dbReference>
<protein>
    <submittedName>
        <fullName evidence="13">Nuclear pore membrane glycoprotein 210-like</fullName>
    </submittedName>
</protein>
<dbReference type="InterPro" id="IPR003343">
    <property type="entry name" value="Big_2"/>
</dbReference>
<evidence type="ECO:0000256" key="3">
    <source>
        <dbReference type="ARBA" id="ARBA00022692"/>
    </source>
</evidence>
<dbReference type="PANTHER" id="PTHR23019:SF1">
    <property type="entry name" value="NUCLEAR PORE MEMBRANE GLYCOPROTEIN 210-LIKE"/>
    <property type="match status" value="1"/>
</dbReference>
<dbReference type="InterPro" id="IPR008964">
    <property type="entry name" value="Invasin/intimin_cell_adhesion"/>
</dbReference>
<dbReference type="SMART" id="SM00635">
    <property type="entry name" value="BID_2"/>
    <property type="match status" value="1"/>
</dbReference>
<dbReference type="OrthoDB" id="361283at2759"/>
<dbReference type="InterPro" id="IPR055094">
    <property type="entry name" value="NUP210_Ig15"/>
</dbReference>
<dbReference type="KEGG" id="lww:102747794"/>
<keyword evidence="7" id="KW-0325">Glycoprotein</keyword>
<dbReference type="Pfam" id="PF26181">
    <property type="entry name" value="Ig_NUP210_13th"/>
    <property type="match status" value="1"/>
</dbReference>
<dbReference type="Pfam" id="PF22967">
    <property type="entry name" value="Ig_NUP210_1st"/>
    <property type="match status" value="1"/>
</dbReference>
<evidence type="ECO:0000256" key="10">
    <source>
        <dbReference type="SAM" id="Phobius"/>
    </source>
</evidence>
<evidence type="ECO:0000259" key="11">
    <source>
        <dbReference type="SMART" id="SM00635"/>
    </source>
</evidence>
<dbReference type="RefSeq" id="XP_030895207.1">
    <property type="nucleotide sequence ID" value="XM_031039347.1"/>
</dbReference>
<feature type="region of interest" description="Disordered" evidence="9">
    <location>
        <begin position="1705"/>
        <end position="1726"/>
    </location>
</feature>
<keyword evidence="6 10" id="KW-0472">Membrane</keyword>
<evidence type="ECO:0000313" key="12">
    <source>
        <dbReference type="Proteomes" id="UP000245341"/>
    </source>
</evidence>
<gene>
    <name evidence="13" type="primary">NUP210L</name>
</gene>
<dbReference type="InterPro" id="IPR058779">
    <property type="entry name" value="Ig_NUP210_13th"/>
</dbReference>
<name>A0A7F8RP28_LEPWE</name>
<dbReference type="Pfam" id="PF22963">
    <property type="entry name" value="Ig_NUP210_3rd"/>
    <property type="match status" value="1"/>
</dbReference>
<dbReference type="InterPro" id="IPR055099">
    <property type="entry name" value="Ig_NUP210_7th"/>
</dbReference>
<evidence type="ECO:0000256" key="6">
    <source>
        <dbReference type="ARBA" id="ARBA00023136"/>
    </source>
</evidence>
<dbReference type="Pfam" id="PF22969">
    <property type="entry name" value="Ig_NUP210_2nd"/>
    <property type="match status" value="1"/>
</dbReference>
<dbReference type="Pfam" id="PF24902">
    <property type="entry name" value="Ig_NUP210_9th"/>
    <property type="match status" value="1"/>
</dbReference>
<dbReference type="Pfam" id="PF26182">
    <property type="entry name" value="Ig_NUP210_5th"/>
    <property type="match status" value="1"/>
</dbReference>
<dbReference type="InterPro" id="IPR055097">
    <property type="entry name" value="Ig_NUP210_2nd"/>
</dbReference>
<evidence type="ECO:0000256" key="2">
    <source>
        <dbReference type="ARBA" id="ARBA00007313"/>
    </source>
</evidence>
<dbReference type="Pfam" id="PF24991">
    <property type="entry name" value="Ig_NUP210_4th"/>
    <property type="match status" value="1"/>
</dbReference>